<dbReference type="InterPro" id="IPR053146">
    <property type="entry name" value="QDO-like"/>
</dbReference>
<evidence type="ECO:0000313" key="3">
    <source>
        <dbReference type="Proteomes" id="UP000198741"/>
    </source>
</evidence>
<gene>
    <name evidence="2" type="ORF">SAMN04515671_3155</name>
</gene>
<dbReference type="STRING" id="1090615.SAMN04515671_3155"/>
<dbReference type="InterPro" id="IPR013096">
    <property type="entry name" value="Cupin_2"/>
</dbReference>
<dbReference type="PANTHER" id="PTHR36440">
    <property type="entry name" value="PUTATIVE (AFU_ORTHOLOGUE AFUA_8G07350)-RELATED"/>
    <property type="match status" value="1"/>
</dbReference>
<dbReference type="PANTHER" id="PTHR36440:SF1">
    <property type="entry name" value="PUTATIVE (AFU_ORTHOLOGUE AFUA_8G07350)-RELATED"/>
    <property type="match status" value="1"/>
</dbReference>
<dbReference type="EMBL" id="LT629710">
    <property type="protein sequence ID" value="SDP18281.1"/>
    <property type="molecule type" value="Genomic_DNA"/>
</dbReference>
<keyword evidence="3" id="KW-1185">Reference proteome</keyword>
<dbReference type="Gene3D" id="2.60.120.10">
    <property type="entry name" value="Jelly Rolls"/>
    <property type="match status" value="1"/>
</dbReference>
<evidence type="ECO:0000259" key="1">
    <source>
        <dbReference type="Pfam" id="PF07883"/>
    </source>
</evidence>
<dbReference type="RefSeq" id="WP_197676202.1">
    <property type="nucleotide sequence ID" value="NZ_LT629710.1"/>
</dbReference>
<organism evidence="2 3">
    <name type="scientific">Nakamurella panacisegetis</name>
    <dbReference type="NCBI Taxonomy" id="1090615"/>
    <lineage>
        <taxon>Bacteria</taxon>
        <taxon>Bacillati</taxon>
        <taxon>Actinomycetota</taxon>
        <taxon>Actinomycetes</taxon>
        <taxon>Nakamurellales</taxon>
        <taxon>Nakamurellaceae</taxon>
        <taxon>Nakamurella</taxon>
    </lineage>
</organism>
<name>A0A1H0QLL5_9ACTN</name>
<dbReference type="SUPFAM" id="SSF51182">
    <property type="entry name" value="RmlC-like cupins"/>
    <property type="match status" value="1"/>
</dbReference>
<dbReference type="Pfam" id="PF07883">
    <property type="entry name" value="Cupin_2"/>
    <property type="match status" value="1"/>
</dbReference>
<dbReference type="Proteomes" id="UP000198741">
    <property type="component" value="Chromosome I"/>
</dbReference>
<proteinExistence type="predicted"/>
<accession>A0A1H0QLL5</accession>
<sequence>MTDHAAPVPPDDHSRALTIARPDQDERLPHIGLVGDTYTILVNGSETAGKYTLIDMHVPPGGGPPPHRHDFEEMFTVLDGEVEVTFRGETIVARQGETINVPANAPHSFTNSTDVPSRLLCLCAPAGQEEFFTLVGQAVATRTQPPLPLNPDEQKAFIEKAQALAPQYKTELLPPPGTTQEKQR</sequence>
<feature type="domain" description="Cupin type-2" evidence="1">
    <location>
        <begin position="56"/>
        <end position="122"/>
    </location>
</feature>
<dbReference type="InterPro" id="IPR011051">
    <property type="entry name" value="RmlC_Cupin_sf"/>
</dbReference>
<reference evidence="2 3" key="1">
    <citation type="submission" date="2016-10" db="EMBL/GenBank/DDBJ databases">
        <authorList>
            <person name="de Groot N.N."/>
        </authorList>
    </citation>
    <scope>NUCLEOTIDE SEQUENCE [LARGE SCALE GENOMIC DNA]</scope>
    <source>
        <strain evidence="3">P4-7,KCTC 19426,CECT 7604</strain>
    </source>
</reference>
<protein>
    <submittedName>
        <fullName evidence="2">Cupin domain-containing protein</fullName>
    </submittedName>
</protein>
<evidence type="ECO:0000313" key="2">
    <source>
        <dbReference type="EMBL" id="SDP18281.1"/>
    </source>
</evidence>
<dbReference type="AlphaFoldDB" id="A0A1H0QLL5"/>
<dbReference type="InterPro" id="IPR014710">
    <property type="entry name" value="RmlC-like_jellyroll"/>
</dbReference>